<dbReference type="GO" id="GO:0016020">
    <property type="term" value="C:membrane"/>
    <property type="evidence" value="ECO:0007669"/>
    <property type="project" value="UniProtKB-SubCell"/>
</dbReference>
<dbReference type="Pfam" id="PF07690">
    <property type="entry name" value="MFS_1"/>
    <property type="match status" value="1"/>
</dbReference>
<gene>
    <name evidence="8" type="primary">bcr_2</name>
    <name evidence="8" type="ORF">NCTC13292_01095</name>
</gene>
<sequence>MVSNLRIAWLLSYISIASFSSAILTPALPQIQLQFGLQTGEIEWVVSAFLLGYVLGQLIYAPLANRWGRLVALRVGLSINLIGILLCFLCLITHSYGLLITGRLVSALGSASGLACTLMLINEWLAESQRKTAMAYTILSFTLGIGLAVTLGGLITEYWHWTDCFLLLFIQGTLMLAGTWLFKETLKNKQAINIQTIMIAYKQALASHTLVLFALVVGLCSVISYCFSAAGPQIANDLLYLSAAEYGYWNLANMLGMLLGGLGAKFLLNRFPAMQVIVLGLIGCAVGTISLLAMLHENSSSAVWFFLSTLSLYLFGGLLFAGGSLIASNALPDKASASAMMSFINMSSAVLAVVVMGYLGDSPLQAFVEVLTAMWLLITALLVLQKMFSKKMVFQ</sequence>
<reference evidence="8 9" key="1">
    <citation type="submission" date="2018-06" db="EMBL/GenBank/DDBJ databases">
        <authorList>
            <consortium name="Pathogen Informatics"/>
            <person name="Doyle S."/>
        </authorList>
    </citation>
    <scope>NUCLEOTIDE SEQUENCE [LARGE SCALE GENOMIC DNA]</scope>
    <source>
        <strain evidence="8 9">NCTC13292</strain>
    </source>
</reference>
<dbReference type="PANTHER" id="PTHR42718">
    <property type="entry name" value="MAJOR FACILITATOR SUPERFAMILY MULTIDRUG TRANSPORTER MFSC"/>
    <property type="match status" value="1"/>
</dbReference>
<evidence type="ECO:0000256" key="3">
    <source>
        <dbReference type="ARBA" id="ARBA00022692"/>
    </source>
</evidence>
<dbReference type="InterPro" id="IPR036259">
    <property type="entry name" value="MFS_trans_sf"/>
</dbReference>
<keyword evidence="4 6" id="KW-1133">Transmembrane helix</keyword>
<protein>
    <submittedName>
        <fullName evidence="8">Major facilitator superfamily (MFS) transporter</fullName>
    </submittedName>
</protein>
<feature type="transmembrane region" description="Helical" evidence="6">
    <location>
        <begin position="133"/>
        <end position="159"/>
    </location>
</feature>
<dbReference type="PROSITE" id="PS50850">
    <property type="entry name" value="MFS"/>
    <property type="match status" value="1"/>
</dbReference>
<dbReference type="OrthoDB" id="5653806at2"/>
<evidence type="ECO:0000256" key="6">
    <source>
        <dbReference type="SAM" id="Phobius"/>
    </source>
</evidence>
<dbReference type="InterPro" id="IPR020846">
    <property type="entry name" value="MFS_dom"/>
</dbReference>
<feature type="transmembrane region" description="Helical" evidence="6">
    <location>
        <begin position="247"/>
        <end position="264"/>
    </location>
</feature>
<feature type="transmembrane region" description="Helical" evidence="6">
    <location>
        <begin position="7"/>
        <end position="24"/>
    </location>
</feature>
<dbReference type="InterPro" id="IPR011701">
    <property type="entry name" value="MFS"/>
</dbReference>
<keyword evidence="9" id="KW-1185">Reference proteome</keyword>
<dbReference type="SUPFAM" id="SSF103473">
    <property type="entry name" value="MFS general substrate transporter"/>
    <property type="match status" value="1"/>
</dbReference>
<dbReference type="AlphaFoldDB" id="A0A378J3V4"/>
<feature type="transmembrane region" description="Helical" evidence="6">
    <location>
        <begin position="100"/>
        <end position="121"/>
    </location>
</feature>
<evidence type="ECO:0000259" key="7">
    <source>
        <dbReference type="PROSITE" id="PS50850"/>
    </source>
</evidence>
<feature type="transmembrane region" description="Helical" evidence="6">
    <location>
        <begin position="366"/>
        <end position="384"/>
    </location>
</feature>
<feature type="transmembrane region" description="Helical" evidence="6">
    <location>
        <begin position="165"/>
        <end position="183"/>
    </location>
</feature>
<evidence type="ECO:0000256" key="5">
    <source>
        <dbReference type="ARBA" id="ARBA00023136"/>
    </source>
</evidence>
<feature type="domain" description="Major facilitator superfamily (MFS) profile" evidence="7">
    <location>
        <begin position="1"/>
        <end position="391"/>
    </location>
</feature>
<feature type="transmembrane region" description="Helical" evidence="6">
    <location>
        <begin position="44"/>
        <end position="63"/>
    </location>
</feature>
<evidence type="ECO:0000256" key="2">
    <source>
        <dbReference type="ARBA" id="ARBA00022448"/>
    </source>
</evidence>
<comment type="subcellular location">
    <subcellularLocation>
        <location evidence="1">Membrane</location>
        <topology evidence="1">Multi-pass membrane protein</topology>
    </subcellularLocation>
</comment>
<feature type="transmembrane region" description="Helical" evidence="6">
    <location>
        <begin position="204"/>
        <end position="227"/>
    </location>
</feature>
<proteinExistence type="predicted"/>
<organism evidence="8 9">
    <name type="scientific">Legionella donaldsonii</name>
    <dbReference type="NCBI Taxonomy" id="45060"/>
    <lineage>
        <taxon>Bacteria</taxon>
        <taxon>Pseudomonadati</taxon>
        <taxon>Pseudomonadota</taxon>
        <taxon>Gammaproteobacteria</taxon>
        <taxon>Legionellales</taxon>
        <taxon>Legionellaceae</taxon>
        <taxon>Legionella</taxon>
    </lineage>
</organism>
<dbReference type="EMBL" id="UGOA01000001">
    <property type="protein sequence ID" value="STX41651.1"/>
    <property type="molecule type" value="Genomic_DNA"/>
</dbReference>
<feature type="transmembrane region" description="Helical" evidence="6">
    <location>
        <begin position="302"/>
        <end position="327"/>
    </location>
</feature>
<evidence type="ECO:0000256" key="4">
    <source>
        <dbReference type="ARBA" id="ARBA00022989"/>
    </source>
</evidence>
<keyword evidence="5 6" id="KW-0472">Membrane</keyword>
<keyword evidence="2" id="KW-0813">Transport</keyword>
<evidence type="ECO:0000256" key="1">
    <source>
        <dbReference type="ARBA" id="ARBA00004141"/>
    </source>
</evidence>
<feature type="transmembrane region" description="Helical" evidence="6">
    <location>
        <begin position="75"/>
        <end position="94"/>
    </location>
</feature>
<accession>A0A378J3V4</accession>
<evidence type="ECO:0000313" key="9">
    <source>
        <dbReference type="Proteomes" id="UP000254677"/>
    </source>
</evidence>
<dbReference type="RefSeq" id="WP_115220858.1">
    <property type="nucleotide sequence ID" value="NZ_CAXYJE010000007.1"/>
</dbReference>
<evidence type="ECO:0000313" key="8">
    <source>
        <dbReference type="EMBL" id="STX41651.1"/>
    </source>
</evidence>
<keyword evidence="3 6" id="KW-0812">Transmembrane</keyword>
<name>A0A378J3V4_9GAMM</name>
<dbReference type="Proteomes" id="UP000254677">
    <property type="component" value="Unassembled WGS sequence"/>
</dbReference>
<dbReference type="GO" id="GO:0022857">
    <property type="term" value="F:transmembrane transporter activity"/>
    <property type="evidence" value="ECO:0007669"/>
    <property type="project" value="InterPro"/>
</dbReference>
<dbReference type="Gene3D" id="1.20.1720.10">
    <property type="entry name" value="Multidrug resistance protein D"/>
    <property type="match status" value="1"/>
</dbReference>
<feature type="transmembrane region" description="Helical" evidence="6">
    <location>
        <begin position="276"/>
        <end position="296"/>
    </location>
</feature>
<feature type="transmembrane region" description="Helical" evidence="6">
    <location>
        <begin position="339"/>
        <end position="360"/>
    </location>
</feature>
<dbReference type="PANTHER" id="PTHR42718:SF9">
    <property type="entry name" value="MAJOR FACILITATOR SUPERFAMILY MULTIDRUG TRANSPORTER MFSC"/>
    <property type="match status" value="1"/>
</dbReference>